<dbReference type="RefSeq" id="WP_267904667.1">
    <property type="nucleotide sequence ID" value="NZ_BMZH01000006.1"/>
</dbReference>
<keyword evidence="2" id="KW-0812">Transmembrane</keyword>
<evidence type="ECO:0000313" key="3">
    <source>
        <dbReference type="EMBL" id="GHA94668.1"/>
    </source>
</evidence>
<sequence length="44" mass="4674">MPDHLQSRTDDMHKGKAGKSRFSPSTIAIISILVVVVAGIILLG</sequence>
<gene>
    <name evidence="3" type="ORF">GCM10009069_17050</name>
</gene>
<proteinExistence type="predicted"/>
<evidence type="ECO:0000313" key="4">
    <source>
        <dbReference type="Proteomes" id="UP000634004"/>
    </source>
</evidence>
<reference evidence="3" key="1">
    <citation type="journal article" date="2014" name="Int. J. Syst. Evol. Microbiol.">
        <title>Complete genome sequence of Corynebacterium casei LMG S-19264T (=DSM 44701T), isolated from a smear-ripened cheese.</title>
        <authorList>
            <consortium name="US DOE Joint Genome Institute (JGI-PGF)"/>
            <person name="Walter F."/>
            <person name="Albersmeier A."/>
            <person name="Kalinowski J."/>
            <person name="Ruckert C."/>
        </authorList>
    </citation>
    <scope>NUCLEOTIDE SEQUENCE</scope>
    <source>
        <strain evidence="3">KCTC 32513</strain>
    </source>
</reference>
<protein>
    <submittedName>
        <fullName evidence="3">Uncharacterized protein</fullName>
    </submittedName>
</protein>
<name>A0A8J3CSE9_9PROT</name>
<accession>A0A8J3CSE9</accession>
<comment type="caution">
    <text evidence="3">The sequence shown here is derived from an EMBL/GenBank/DDBJ whole genome shotgun (WGS) entry which is preliminary data.</text>
</comment>
<evidence type="ECO:0000256" key="1">
    <source>
        <dbReference type="SAM" id="MobiDB-lite"/>
    </source>
</evidence>
<feature type="compositionally biased region" description="Basic and acidic residues" evidence="1">
    <location>
        <begin position="1"/>
        <end position="14"/>
    </location>
</feature>
<dbReference type="Proteomes" id="UP000634004">
    <property type="component" value="Unassembled WGS sequence"/>
</dbReference>
<feature type="transmembrane region" description="Helical" evidence="2">
    <location>
        <begin position="21"/>
        <end position="43"/>
    </location>
</feature>
<evidence type="ECO:0000256" key="2">
    <source>
        <dbReference type="SAM" id="Phobius"/>
    </source>
</evidence>
<dbReference type="EMBL" id="BMZH01000006">
    <property type="protein sequence ID" value="GHA94668.1"/>
    <property type="molecule type" value="Genomic_DNA"/>
</dbReference>
<keyword evidence="2" id="KW-0472">Membrane</keyword>
<keyword evidence="2" id="KW-1133">Transmembrane helix</keyword>
<dbReference type="AlphaFoldDB" id="A0A8J3CSE9"/>
<keyword evidence="4" id="KW-1185">Reference proteome</keyword>
<reference evidence="3" key="2">
    <citation type="submission" date="2020-09" db="EMBL/GenBank/DDBJ databases">
        <authorList>
            <person name="Sun Q."/>
            <person name="Kim S."/>
        </authorList>
    </citation>
    <scope>NUCLEOTIDE SEQUENCE</scope>
    <source>
        <strain evidence="3">KCTC 32513</strain>
    </source>
</reference>
<organism evidence="3 4">
    <name type="scientific">Algimonas arctica</name>
    <dbReference type="NCBI Taxonomy" id="1479486"/>
    <lineage>
        <taxon>Bacteria</taxon>
        <taxon>Pseudomonadati</taxon>
        <taxon>Pseudomonadota</taxon>
        <taxon>Alphaproteobacteria</taxon>
        <taxon>Maricaulales</taxon>
        <taxon>Robiginitomaculaceae</taxon>
        <taxon>Algimonas</taxon>
    </lineage>
</organism>
<feature type="region of interest" description="Disordered" evidence="1">
    <location>
        <begin position="1"/>
        <end position="20"/>
    </location>
</feature>